<keyword evidence="1" id="KW-0479">Metal-binding</keyword>
<dbReference type="GO" id="GO:0008270">
    <property type="term" value="F:zinc ion binding"/>
    <property type="evidence" value="ECO:0007669"/>
    <property type="project" value="UniProtKB-KW"/>
</dbReference>
<dbReference type="InterPro" id="IPR013083">
    <property type="entry name" value="Znf_RING/FYVE/PHD"/>
</dbReference>
<dbReference type="PROSITE" id="PS50089">
    <property type="entry name" value="ZF_RING_2"/>
    <property type="match status" value="1"/>
</dbReference>
<dbReference type="InterPro" id="IPR001841">
    <property type="entry name" value="Znf_RING"/>
</dbReference>
<dbReference type="Pfam" id="PF13920">
    <property type="entry name" value="zf-C3HC4_3"/>
    <property type="match status" value="1"/>
</dbReference>
<protein>
    <recommendedName>
        <fullName evidence="6">RING-type domain-containing protein</fullName>
    </recommendedName>
</protein>
<keyword evidence="5" id="KW-1133">Transmembrane helix</keyword>
<feature type="transmembrane region" description="Helical" evidence="5">
    <location>
        <begin position="28"/>
        <end position="49"/>
    </location>
</feature>
<evidence type="ECO:0000313" key="7">
    <source>
        <dbReference type="EnsemblPlants" id="Kaladp0046s0054.1.v1.1"/>
    </source>
</evidence>
<keyword evidence="3" id="KW-0862">Zinc</keyword>
<evidence type="ECO:0000313" key="8">
    <source>
        <dbReference type="Proteomes" id="UP000594263"/>
    </source>
</evidence>
<evidence type="ECO:0000256" key="1">
    <source>
        <dbReference type="ARBA" id="ARBA00022723"/>
    </source>
</evidence>
<dbReference type="PANTHER" id="PTHR46858:SF14">
    <property type="entry name" value="RING-TYPE DOMAIN-CONTAINING PROTEIN"/>
    <property type="match status" value="1"/>
</dbReference>
<evidence type="ECO:0000256" key="4">
    <source>
        <dbReference type="PROSITE-ProRule" id="PRU00175"/>
    </source>
</evidence>
<dbReference type="EnsemblPlants" id="Kaladp0046s0054.1.v1.1">
    <property type="protein sequence ID" value="Kaladp0046s0054.1.v1.1"/>
    <property type="gene ID" value="Kaladp0046s0054.v1.1"/>
</dbReference>
<dbReference type="OMA" id="YDARICV"/>
<proteinExistence type="predicted"/>
<evidence type="ECO:0000256" key="5">
    <source>
        <dbReference type="SAM" id="Phobius"/>
    </source>
</evidence>
<keyword evidence="8" id="KW-1185">Reference proteome</keyword>
<feature type="domain" description="RING-type" evidence="6">
    <location>
        <begin position="107"/>
        <end position="147"/>
    </location>
</feature>
<dbReference type="Gramene" id="Kaladp0046s0054.2.v1.1">
    <property type="protein sequence ID" value="Kaladp0046s0054.2.v1.1"/>
    <property type="gene ID" value="Kaladp0046s0054.v1.1"/>
</dbReference>
<sequence>MESLEGSNGIYQVLHDEWWFALSYVGRLIGYIVILGLLVVIVSLVLKYLDECLGNGSSEDTLNNRESSPLWPEKAVAASYGTYQFDDPESGDCSASSSVELYDGKVCIICYDEERNCFFVPCGHCATCIACAKRIFDGESKTCPVCRRYIGKIKKLFAQ</sequence>
<keyword evidence="5" id="KW-0472">Membrane</keyword>
<accession>A0A7N0TVU6</accession>
<keyword evidence="2 4" id="KW-0863">Zinc-finger</keyword>
<dbReference type="EnsemblPlants" id="Kaladp0046s0054.2.v1.1">
    <property type="protein sequence ID" value="Kaladp0046s0054.2.v1.1"/>
    <property type="gene ID" value="Kaladp0046s0054.v1.1"/>
</dbReference>
<dbReference type="Gene3D" id="3.30.40.10">
    <property type="entry name" value="Zinc/RING finger domain, C3HC4 (zinc finger)"/>
    <property type="match status" value="1"/>
</dbReference>
<keyword evidence="5" id="KW-0812">Transmembrane</keyword>
<dbReference type="PANTHER" id="PTHR46858">
    <property type="entry name" value="OS05G0521000 PROTEIN"/>
    <property type="match status" value="1"/>
</dbReference>
<dbReference type="SUPFAM" id="SSF57850">
    <property type="entry name" value="RING/U-box"/>
    <property type="match status" value="1"/>
</dbReference>
<dbReference type="GO" id="GO:0061630">
    <property type="term" value="F:ubiquitin protein ligase activity"/>
    <property type="evidence" value="ECO:0007669"/>
    <property type="project" value="TreeGrafter"/>
</dbReference>
<dbReference type="Gramene" id="Kaladp0046s0054.1.v1.1">
    <property type="protein sequence ID" value="Kaladp0046s0054.1.v1.1"/>
    <property type="gene ID" value="Kaladp0046s0054.v1.1"/>
</dbReference>
<organism evidence="7 8">
    <name type="scientific">Kalanchoe fedtschenkoi</name>
    <name type="common">Lavender scallops</name>
    <name type="synonym">South American air plant</name>
    <dbReference type="NCBI Taxonomy" id="63787"/>
    <lineage>
        <taxon>Eukaryota</taxon>
        <taxon>Viridiplantae</taxon>
        <taxon>Streptophyta</taxon>
        <taxon>Embryophyta</taxon>
        <taxon>Tracheophyta</taxon>
        <taxon>Spermatophyta</taxon>
        <taxon>Magnoliopsida</taxon>
        <taxon>eudicotyledons</taxon>
        <taxon>Gunneridae</taxon>
        <taxon>Pentapetalae</taxon>
        <taxon>Saxifragales</taxon>
        <taxon>Crassulaceae</taxon>
        <taxon>Kalanchoe</taxon>
    </lineage>
</organism>
<evidence type="ECO:0000259" key="6">
    <source>
        <dbReference type="PROSITE" id="PS50089"/>
    </source>
</evidence>
<dbReference type="AlphaFoldDB" id="A0A7N0TVU6"/>
<name>A0A7N0TVU6_KALFE</name>
<evidence type="ECO:0000256" key="3">
    <source>
        <dbReference type="ARBA" id="ARBA00022833"/>
    </source>
</evidence>
<dbReference type="Proteomes" id="UP000594263">
    <property type="component" value="Unplaced"/>
</dbReference>
<dbReference type="GO" id="GO:0016567">
    <property type="term" value="P:protein ubiquitination"/>
    <property type="evidence" value="ECO:0007669"/>
    <property type="project" value="TreeGrafter"/>
</dbReference>
<reference evidence="7" key="1">
    <citation type="submission" date="2021-01" db="UniProtKB">
        <authorList>
            <consortium name="EnsemblPlants"/>
        </authorList>
    </citation>
    <scope>IDENTIFICATION</scope>
</reference>
<evidence type="ECO:0000256" key="2">
    <source>
        <dbReference type="ARBA" id="ARBA00022771"/>
    </source>
</evidence>